<evidence type="ECO:0000313" key="3">
    <source>
        <dbReference type="Proteomes" id="UP000004095"/>
    </source>
</evidence>
<gene>
    <name evidence="2" type="ORF">M23134_01650</name>
</gene>
<evidence type="ECO:0000256" key="1">
    <source>
        <dbReference type="SAM" id="Coils"/>
    </source>
</evidence>
<keyword evidence="3" id="KW-1185">Reference proteome</keyword>
<organism evidence="2 3">
    <name type="scientific">Microscilla marina ATCC 23134</name>
    <dbReference type="NCBI Taxonomy" id="313606"/>
    <lineage>
        <taxon>Bacteria</taxon>
        <taxon>Pseudomonadati</taxon>
        <taxon>Bacteroidota</taxon>
        <taxon>Cytophagia</taxon>
        <taxon>Cytophagales</taxon>
        <taxon>Microscillaceae</taxon>
        <taxon>Microscilla</taxon>
    </lineage>
</organism>
<dbReference type="OrthoDB" id="1467932at2"/>
<proteinExistence type="predicted"/>
<dbReference type="AlphaFoldDB" id="A2A078"/>
<evidence type="ECO:0000313" key="2">
    <source>
        <dbReference type="EMBL" id="EAY23967.1"/>
    </source>
</evidence>
<name>A2A078_MICM2</name>
<protein>
    <submittedName>
        <fullName evidence="2">Uncharacterized protein</fullName>
    </submittedName>
</protein>
<dbReference type="Proteomes" id="UP000004095">
    <property type="component" value="Unassembled WGS sequence"/>
</dbReference>
<dbReference type="RefSeq" id="WP_002705799.1">
    <property type="nucleotide sequence ID" value="NZ_AAWS01000093.1"/>
</dbReference>
<dbReference type="EMBL" id="AAWS01000093">
    <property type="protein sequence ID" value="EAY23967.1"/>
    <property type="molecule type" value="Genomic_DNA"/>
</dbReference>
<keyword evidence="1" id="KW-0175">Coiled coil</keyword>
<sequence>MEEQELKKRLDLFERKMQKLIVKTTTLKKEMERVVEENINLKAIVRKQKEELDNFQNQENFTKLVASILTGTEDTNGLKKRLDEYIEEIDKCIALMSR</sequence>
<reference evidence="2 3" key="1">
    <citation type="submission" date="2007-01" db="EMBL/GenBank/DDBJ databases">
        <authorList>
            <person name="Haygood M."/>
            <person name="Podell S."/>
            <person name="Anderson C."/>
            <person name="Hopkinson B."/>
            <person name="Roe K."/>
            <person name="Barbeau K."/>
            <person name="Gaasterland T."/>
            <person name="Ferriera S."/>
            <person name="Johnson J."/>
            <person name="Kravitz S."/>
            <person name="Beeson K."/>
            <person name="Sutton G."/>
            <person name="Rogers Y.-H."/>
            <person name="Friedman R."/>
            <person name="Frazier M."/>
            <person name="Venter J.C."/>
        </authorList>
    </citation>
    <scope>NUCLEOTIDE SEQUENCE [LARGE SCALE GENOMIC DNA]</scope>
    <source>
        <strain evidence="2 3">ATCC 23134</strain>
    </source>
</reference>
<feature type="coiled-coil region" evidence="1">
    <location>
        <begin position="3"/>
        <end position="58"/>
    </location>
</feature>
<accession>A2A078</accession>
<comment type="caution">
    <text evidence="2">The sequence shown here is derived from an EMBL/GenBank/DDBJ whole genome shotgun (WGS) entry which is preliminary data.</text>
</comment>